<proteinExistence type="inferred from homology"/>
<comment type="caution">
    <text evidence="4">The sequence shown here is derived from an EMBL/GenBank/DDBJ whole genome shotgun (WGS) entry which is preliminary data.</text>
</comment>
<dbReference type="Pfam" id="PF02181">
    <property type="entry name" value="FH2"/>
    <property type="match status" value="1"/>
</dbReference>
<reference evidence="4" key="2">
    <citation type="submission" date="2020-11" db="EMBL/GenBank/DDBJ databases">
        <authorList>
            <person name="Cecchin M."/>
            <person name="Marcolungo L."/>
            <person name="Rossato M."/>
            <person name="Girolomoni L."/>
            <person name="Cosentino E."/>
            <person name="Cuine S."/>
            <person name="Li-Beisson Y."/>
            <person name="Delledonne M."/>
            <person name="Ballottari M."/>
        </authorList>
    </citation>
    <scope>NUCLEOTIDE SEQUENCE</scope>
    <source>
        <strain evidence="4">211/11P</strain>
        <tissue evidence="4">Whole cell</tissue>
    </source>
</reference>
<protein>
    <recommendedName>
        <fullName evidence="1">Formin-like protein</fullName>
    </recommendedName>
</protein>
<feature type="region of interest" description="Disordered" evidence="2">
    <location>
        <begin position="299"/>
        <end position="324"/>
    </location>
</feature>
<feature type="compositionally biased region" description="Low complexity" evidence="2">
    <location>
        <begin position="432"/>
        <end position="469"/>
    </location>
</feature>
<dbReference type="PANTHER" id="PTHR45725">
    <property type="entry name" value="FORMIN HOMOLOGY 2 FAMILY MEMBER"/>
    <property type="match status" value="1"/>
</dbReference>
<dbReference type="Proteomes" id="UP001055712">
    <property type="component" value="Unassembled WGS sequence"/>
</dbReference>
<organism evidence="4 5">
    <name type="scientific">Chlorella vulgaris</name>
    <name type="common">Green alga</name>
    <dbReference type="NCBI Taxonomy" id="3077"/>
    <lineage>
        <taxon>Eukaryota</taxon>
        <taxon>Viridiplantae</taxon>
        <taxon>Chlorophyta</taxon>
        <taxon>core chlorophytes</taxon>
        <taxon>Trebouxiophyceae</taxon>
        <taxon>Chlorellales</taxon>
        <taxon>Chlorellaceae</taxon>
        <taxon>Chlorella clade</taxon>
        <taxon>Chlorella</taxon>
    </lineage>
</organism>
<evidence type="ECO:0000256" key="2">
    <source>
        <dbReference type="SAM" id="MobiDB-lite"/>
    </source>
</evidence>
<comment type="similarity">
    <text evidence="1">Belongs to the formin-like family.</text>
</comment>
<evidence type="ECO:0000256" key="1">
    <source>
        <dbReference type="RuleBase" id="RU361260"/>
    </source>
</evidence>
<dbReference type="InterPro" id="IPR042201">
    <property type="entry name" value="FH2_Formin_sf"/>
</dbReference>
<evidence type="ECO:0000313" key="4">
    <source>
        <dbReference type="EMBL" id="KAI3438315.1"/>
    </source>
</evidence>
<evidence type="ECO:0000313" key="5">
    <source>
        <dbReference type="Proteomes" id="UP001055712"/>
    </source>
</evidence>
<dbReference type="Gene3D" id="1.20.58.2220">
    <property type="entry name" value="Formin, FH2 domain"/>
    <property type="match status" value="1"/>
</dbReference>
<evidence type="ECO:0000259" key="3">
    <source>
        <dbReference type="PROSITE" id="PS51444"/>
    </source>
</evidence>
<accession>A0A9D4TZ01</accession>
<dbReference type="InterPro" id="IPR051425">
    <property type="entry name" value="Formin_Homology"/>
</dbReference>
<dbReference type="PROSITE" id="PS51444">
    <property type="entry name" value="FH2"/>
    <property type="match status" value="1"/>
</dbReference>
<dbReference type="OrthoDB" id="1668162at2759"/>
<feature type="region of interest" description="Disordered" evidence="2">
    <location>
        <begin position="392"/>
        <end position="530"/>
    </location>
</feature>
<keyword evidence="5" id="KW-1185">Reference proteome</keyword>
<dbReference type="EMBL" id="SIDB01000001">
    <property type="protein sequence ID" value="KAI3438315.1"/>
    <property type="molecule type" value="Genomic_DNA"/>
</dbReference>
<dbReference type="SMART" id="SM00498">
    <property type="entry name" value="FH2"/>
    <property type="match status" value="1"/>
</dbReference>
<dbReference type="PANTHER" id="PTHR45725:SF1">
    <property type="entry name" value="DISHEVELLED ASSOCIATED ACTIVATOR OF MORPHOGENESIS, ISOFORM D"/>
    <property type="match status" value="1"/>
</dbReference>
<feature type="compositionally biased region" description="Low complexity" evidence="2">
    <location>
        <begin position="491"/>
        <end position="504"/>
    </location>
</feature>
<dbReference type="SUPFAM" id="SSF101447">
    <property type="entry name" value="Formin homology 2 domain (FH2 domain)"/>
    <property type="match status" value="1"/>
</dbReference>
<dbReference type="InterPro" id="IPR015425">
    <property type="entry name" value="FH2_Formin"/>
</dbReference>
<feature type="domain" description="FH2" evidence="3">
    <location>
        <begin position="1"/>
        <end position="408"/>
    </location>
</feature>
<name>A0A9D4TZ01_CHLVU</name>
<reference evidence="4" key="1">
    <citation type="journal article" date="2019" name="Plant J.">
        <title>Chlorella vulgaris genome assembly and annotation reveals the molecular basis for metabolic acclimation to high light conditions.</title>
        <authorList>
            <person name="Cecchin M."/>
            <person name="Marcolungo L."/>
            <person name="Rossato M."/>
            <person name="Girolomoni L."/>
            <person name="Cosentino E."/>
            <person name="Cuine S."/>
            <person name="Li-Beisson Y."/>
            <person name="Delledonne M."/>
            <person name="Ballottari M."/>
        </authorList>
    </citation>
    <scope>NUCLEOTIDE SEQUENCE</scope>
    <source>
        <strain evidence="4">211/11P</strain>
    </source>
</reference>
<sequence>MRTLFWDRLPDTRVAGTFWESHPPDYSLLDAQRVGALFQAAIRRPASPGRGSGGDGGSAKKQAAAVLDTRRATNIGIRMARLGAPWQEVPAAVQALDPSHLLSSADSIAAVAECAPKDDELQLLRSFLDGGGATQRLSDAERFAWELGGVSRLPARLRCLLFKHEAPGQVQDVVATLECHLAAQRELRTSTCFALVLRHALVLGNYLNHGNTRLGAASGFRLKNLNKLADTRSLDGKETLLTWIAGQLVAATPPLPLLAEQVPHVASPRLRVTVDEVAACLASLKDKLAAVKAELERSSSEAAANGGTDGSSGGGGGSGGGSGAALQAVAADLDRQLAGAEQLLQECREGFAATAAYFGESAAALSSEQELWGEVQRFVDAFSTAQRALVQQQEEEAARQRRQRSSVPSSAPKGSNGRLGGDLHPAAACNGSASSARQAANRTAAASQQGGQAAAPDPQPEVQRQQQQEGALPPPTAIARQLDFPSPDRLASGAPPAASSPAAPQLDMSPDTRRLQQLLLSADSGSDPDT</sequence>
<feature type="compositionally biased region" description="Gly residues" evidence="2">
    <location>
        <begin position="307"/>
        <end position="323"/>
    </location>
</feature>
<dbReference type="AlphaFoldDB" id="A0A9D4TZ01"/>
<gene>
    <name evidence="4" type="ORF">D9Q98_000749</name>
</gene>